<protein>
    <recommendedName>
        <fullName evidence="1">DUF6538 domain-containing protein</fullName>
    </recommendedName>
</protein>
<dbReference type="KEGG" id="sbd:ATN00_08940"/>
<evidence type="ECO:0000313" key="2">
    <source>
        <dbReference type="EMBL" id="ALR20418.1"/>
    </source>
</evidence>
<sequence length="71" mass="8285">MCTYLEQVGSTYYFRRMVPAELWAIIRTKTGKPRSEWKISLNMKDRAEAKRLLLVRIRATDVEMGAACRFG</sequence>
<evidence type="ECO:0000313" key="3">
    <source>
        <dbReference type="Proteomes" id="UP000056968"/>
    </source>
</evidence>
<organism evidence="2 3">
    <name type="scientific">Sphingobium baderi</name>
    <dbReference type="NCBI Taxonomy" id="1332080"/>
    <lineage>
        <taxon>Bacteria</taxon>
        <taxon>Pseudomonadati</taxon>
        <taxon>Pseudomonadota</taxon>
        <taxon>Alphaproteobacteria</taxon>
        <taxon>Sphingomonadales</taxon>
        <taxon>Sphingomonadaceae</taxon>
        <taxon>Sphingobium</taxon>
    </lineage>
</organism>
<proteinExistence type="predicted"/>
<accession>A0A0S3EYD9</accession>
<dbReference type="RefSeq" id="WP_062064060.1">
    <property type="nucleotide sequence ID" value="NZ_CP013264.1"/>
</dbReference>
<dbReference type="Pfam" id="PF20172">
    <property type="entry name" value="DUF6538"/>
    <property type="match status" value="1"/>
</dbReference>
<dbReference type="EMBL" id="CP013264">
    <property type="protein sequence ID" value="ALR20418.1"/>
    <property type="molecule type" value="Genomic_DNA"/>
</dbReference>
<name>A0A0S3EYD9_9SPHN</name>
<dbReference type="InterPro" id="IPR046668">
    <property type="entry name" value="DUF6538"/>
</dbReference>
<dbReference type="OrthoDB" id="9784724at2"/>
<gene>
    <name evidence="2" type="ORF">ATN00_08940</name>
</gene>
<feature type="domain" description="DUF6538" evidence="1">
    <location>
        <begin position="4"/>
        <end position="59"/>
    </location>
</feature>
<dbReference type="STRING" id="1332080.ATN00_08940"/>
<dbReference type="Proteomes" id="UP000056968">
    <property type="component" value="Chromosome"/>
</dbReference>
<evidence type="ECO:0000259" key="1">
    <source>
        <dbReference type="Pfam" id="PF20172"/>
    </source>
</evidence>
<reference evidence="2 3" key="1">
    <citation type="submission" date="2015-11" db="EMBL/GenBank/DDBJ databases">
        <title>A Two-component Flavoprotein Monooxygenase System MeaXY Responsible for para-Hydroxylation of 2-Methyl-6-ethylaniline and 2,6-Diethylaniline in Sphingobium baderi DE-13.</title>
        <authorList>
            <person name="Cheng M."/>
            <person name="Meng Q."/>
            <person name="Yang Y."/>
            <person name="Chu C."/>
            <person name="Yan X."/>
            <person name="He J."/>
            <person name="Li S."/>
        </authorList>
    </citation>
    <scope>NUCLEOTIDE SEQUENCE [LARGE SCALE GENOMIC DNA]</scope>
    <source>
        <strain evidence="2 3">DE-13</strain>
    </source>
</reference>
<keyword evidence="3" id="KW-1185">Reference proteome</keyword>
<dbReference type="AlphaFoldDB" id="A0A0S3EYD9"/>